<feature type="compositionally biased region" description="Polar residues" evidence="3">
    <location>
        <begin position="58"/>
        <end position="73"/>
    </location>
</feature>
<dbReference type="PROSITE" id="PS00108">
    <property type="entry name" value="PROTEIN_KINASE_ST"/>
    <property type="match status" value="1"/>
</dbReference>
<dbReference type="SUPFAM" id="SSF56112">
    <property type="entry name" value="Protein kinase-like (PK-like)"/>
    <property type="match status" value="1"/>
</dbReference>
<feature type="compositionally biased region" description="Low complexity" evidence="3">
    <location>
        <begin position="189"/>
        <end position="223"/>
    </location>
</feature>
<keyword evidence="2" id="KW-0067">ATP-binding</keyword>
<dbReference type="OrthoDB" id="410920at2759"/>
<dbReference type="Pfam" id="PF00069">
    <property type="entry name" value="Pkinase"/>
    <property type="match status" value="1"/>
</dbReference>
<organism evidence="5 6">
    <name type="scientific">[Emmonsia] crescens</name>
    <dbReference type="NCBI Taxonomy" id="73230"/>
    <lineage>
        <taxon>Eukaryota</taxon>
        <taxon>Fungi</taxon>
        <taxon>Dikarya</taxon>
        <taxon>Ascomycota</taxon>
        <taxon>Pezizomycotina</taxon>
        <taxon>Eurotiomycetes</taxon>
        <taxon>Eurotiomycetidae</taxon>
        <taxon>Onygenales</taxon>
        <taxon>Ajellomycetaceae</taxon>
        <taxon>Emergomyces</taxon>
    </lineage>
</organism>
<dbReference type="Gene3D" id="1.10.510.10">
    <property type="entry name" value="Transferase(Phosphotransferase) domain 1"/>
    <property type="match status" value="1"/>
</dbReference>
<dbReference type="FunFam" id="1.10.510.10:FF:000640">
    <property type="entry name" value="Serine/threonine-protein kinase PRR1"/>
    <property type="match status" value="1"/>
</dbReference>
<dbReference type="InterPro" id="IPR011009">
    <property type="entry name" value="Kinase-like_dom_sf"/>
</dbReference>
<dbReference type="GO" id="GO:0005737">
    <property type="term" value="C:cytoplasm"/>
    <property type="evidence" value="ECO:0007669"/>
    <property type="project" value="TreeGrafter"/>
</dbReference>
<comment type="caution">
    <text evidence="5">The sequence shown here is derived from an EMBL/GenBank/DDBJ whole genome shotgun (WGS) entry which is preliminary data.</text>
</comment>
<dbReference type="GO" id="GO:0004674">
    <property type="term" value="F:protein serine/threonine kinase activity"/>
    <property type="evidence" value="ECO:0007669"/>
    <property type="project" value="TreeGrafter"/>
</dbReference>
<sequence>MHRLPLQMPVVEPPSLQNELRAGTQPSLDPDSEHLPLPSFHSAPQQSHHAPGPAGIGSTLSTQGYTNGGNNYILSKPPPINTSLPSQKSEPAPIPRTPSLQICTDLPSIHPTVPSPDCPREPDIPLRASISSTSLPRRAPSIRTALAAAHSCAGSISPSSVFSSPQLAALTDITPLPSPILLVASPWKSSTSQSPCRTPSTSSRSRSTFSIRRIGSSEGPRSSSSRRHIFGGLAPPNSEPQPPGPEGSPEAIRLNRHARNRSLSDYSPDTLHVPPARKTAASGDLLHNATTTPAQAMMIRNNMHREEYLAVQRGIALPSPTRPPTPPHSTRSGYDSSDTDPVPTLMAPVSQTPTYHVKSVRTQQPLAVKVVEYGPAGGADQERVETSLNREVEILKSLNYPSLVQLKAFGCDNKRALLVLDYCPGGDLFEFASQAVNPLSQPIIRRIFAELVAAVRYLHANFIVHRDIKLENVLVNVPPSVIQDVSDWRTYPRALVTLSDLGLSRRIPQPPASPLLQTRCGSEDYAAPEILMGQPYDGRSTDAWAMGVLLYAIMESRLPFDPLPGARGDPAKLRARTPHRIARCEWAWYQFANESGDWDPVKGEGQEGARACVEGLLRRSTKRMSLDEIVRMPWVQEAIDVPEGLKRGDIEVP</sequence>
<dbReference type="InterPro" id="IPR008271">
    <property type="entry name" value="Ser/Thr_kinase_AS"/>
</dbReference>
<evidence type="ECO:0000256" key="2">
    <source>
        <dbReference type="ARBA" id="ARBA00022840"/>
    </source>
</evidence>
<evidence type="ECO:0000313" key="5">
    <source>
        <dbReference type="EMBL" id="KKZ68136.1"/>
    </source>
</evidence>
<feature type="domain" description="Protein kinase" evidence="4">
    <location>
        <begin position="343"/>
        <end position="635"/>
    </location>
</feature>
<proteinExistence type="predicted"/>
<dbReference type="EMBL" id="LCZI01000153">
    <property type="protein sequence ID" value="KKZ68136.1"/>
    <property type="molecule type" value="Genomic_DNA"/>
</dbReference>
<dbReference type="InterPro" id="IPR000719">
    <property type="entry name" value="Prot_kinase_dom"/>
</dbReference>
<dbReference type="PROSITE" id="PS50011">
    <property type="entry name" value="PROTEIN_KINASE_DOM"/>
    <property type="match status" value="1"/>
</dbReference>
<evidence type="ECO:0000259" key="4">
    <source>
        <dbReference type="PROSITE" id="PS50011"/>
    </source>
</evidence>
<accession>A0A0G2JBV4</accession>
<feature type="region of interest" description="Disordered" evidence="3">
    <location>
        <begin position="1"/>
        <end position="98"/>
    </location>
</feature>
<dbReference type="GO" id="GO:0035556">
    <property type="term" value="P:intracellular signal transduction"/>
    <property type="evidence" value="ECO:0007669"/>
    <property type="project" value="TreeGrafter"/>
</dbReference>
<reference evidence="6" key="1">
    <citation type="journal article" date="2015" name="PLoS Genet.">
        <title>The dynamic genome and transcriptome of the human fungal pathogen Blastomyces and close relative Emmonsia.</title>
        <authorList>
            <person name="Munoz J.F."/>
            <person name="Gauthier G.M."/>
            <person name="Desjardins C.A."/>
            <person name="Gallo J.E."/>
            <person name="Holder J."/>
            <person name="Sullivan T.D."/>
            <person name="Marty A.J."/>
            <person name="Carmen J.C."/>
            <person name="Chen Z."/>
            <person name="Ding L."/>
            <person name="Gujja S."/>
            <person name="Magrini V."/>
            <person name="Misas E."/>
            <person name="Mitreva M."/>
            <person name="Priest M."/>
            <person name="Saif S."/>
            <person name="Whiston E.A."/>
            <person name="Young S."/>
            <person name="Zeng Q."/>
            <person name="Goldman W.E."/>
            <person name="Mardis E.R."/>
            <person name="Taylor J.W."/>
            <person name="McEwen J.G."/>
            <person name="Clay O.K."/>
            <person name="Klein B.S."/>
            <person name="Cuomo C.A."/>
        </authorList>
    </citation>
    <scope>NUCLEOTIDE SEQUENCE [LARGE SCALE GENOMIC DNA]</scope>
    <source>
        <strain evidence="6">UAMH 3008</strain>
    </source>
</reference>
<name>A0A0G2JBV4_9EURO</name>
<dbReference type="GO" id="GO:0005524">
    <property type="term" value="F:ATP binding"/>
    <property type="evidence" value="ECO:0007669"/>
    <property type="project" value="UniProtKB-KW"/>
</dbReference>
<evidence type="ECO:0000256" key="3">
    <source>
        <dbReference type="SAM" id="MobiDB-lite"/>
    </source>
</evidence>
<gene>
    <name evidence="5" type="ORF">EMCG_06193</name>
</gene>
<keyword evidence="5" id="KW-0808">Transferase</keyword>
<feature type="compositionally biased region" description="Pro residues" evidence="3">
    <location>
        <begin position="237"/>
        <end position="246"/>
    </location>
</feature>
<evidence type="ECO:0000256" key="1">
    <source>
        <dbReference type="ARBA" id="ARBA00022741"/>
    </source>
</evidence>
<keyword evidence="5" id="KW-0418">Kinase</keyword>
<keyword evidence="1" id="KW-0547">Nucleotide-binding</keyword>
<dbReference type="SMART" id="SM00220">
    <property type="entry name" value="S_TKc"/>
    <property type="match status" value="1"/>
</dbReference>
<dbReference type="VEuPathDB" id="FungiDB:EMCG_06193"/>
<dbReference type="PANTHER" id="PTHR24346">
    <property type="entry name" value="MAP/MICROTUBULE AFFINITY-REGULATING KINASE"/>
    <property type="match status" value="1"/>
</dbReference>
<feature type="region of interest" description="Disordered" evidence="3">
    <location>
        <begin position="316"/>
        <end position="339"/>
    </location>
</feature>
<evidence type="ECO:0000313" key="6">
    <source>
        <dbReference type="Proteomes" id="UP000034164"/>
    </source>
</evidence>
<dbReference type="AlphaFoldDB" id="A0A0G2JBV4"/>
<dbReference type="Proteomes" id="UP000034164">
    <property type="component" value="Unassembled WGS sequence"/>
</dbReference>
<feature type="region of interest" description="Disordered" evidence="3">
    <location>
        <begin position="187"/>
        <end position="283"/>
    </location>
</feature>
<dbReference type="PANTHER" id="PTHR24346:SF30">
    <property type="entry name" value="MATERNAL EMBRYONIC LEUCINE ZIPPER KINASE"/>
    <property type="match status" value="1"/>
</dbReference>
<protein>
    <submittedName>
        <fullName evidence="5">Protein-serine/threonine kinase</fullName>
    </submittedName>
</protein>